<evidence type="ECO:0000256" key="1">
    <source>
        <dbReference type="ARBA" id="ARBA00010751"/>
    </source>
</evidence>
<accession>A0A7H9CPP1</accession>
<name>A0A7H9CPP1_9BACT</name>
<protein>
    <recommendedName>
        <fullName evidence="2">UPF0145 protein CINF_1755</fullName>
    </recommendedName>
</protein>
<evidence type="ECO:0000313" key="3">
    <source>
        <dbReference type="EMBL" id="QLI06224.1"/>
    </source>
</evidence>
<evidence type="ECO:0000313" key="4">
    <source>
        <dbReference type="Proteomes" id="UP000509414"/>
    </source>
</evidence>
<sequence length="107" mass="11758">MILTTTPNIEGKRILEYKGVVFGEVVSGVVFYKDFFAGFRDFFGGRTKSYEGELIKARNDAITEMTRRAMQMGANAVIGMHMDCETIARGPNIMLVVVVSGTAVNAQ</sequence>
<dbReference type="Gene3D" id="3.30.110.70">
    <property type="entry name" value="Hypothetical protein apc22750. Chain B"/>
    <property type="match status" value="1"/>
</dbReference>
<dbReference type="InterPro" id="IPR035439">
    <property type="entry name" value="UPF0145_dom_sf"/>
</dbReference>
<gene>
    <name evidence="3" type="ORF">CINF_1755</name>
</gene>
<dbReference type="HAMAP" id="MF_00338">
    <property type="entry name" value="UPF0145"/>
    <property type="match status" value="1"/>
</dbReference>
<dbReference type="InterPro" id="IPR002765">
    <property type="entry name" value="UPF0145_YbjQ-like"/>
</dbReference>
<dbReference type="PANTHER" id="PTHR34068:SF1">
    <property type="entry name" value="UPF0145 PROTEIN YBJQ"/>
    <property type="match status" value="1"/>
</dbReference>
<dbReference type="Pfam" id="PF01906">
    <property type="entry name" value="YbjQ_1"/>
    <property type="match status" value="1"/>
</dbReference>
<proteinExistence type="inferred from homology"/>
<dbReference type="EMBL" id="CP049075">
    <property type="protein sequence ID" value="QLI06224.1"/>
    <property type="molecule type" value="Genomic_DNA"/>
</dbReference>
<organism evidence="3 4">
    <name type="scientific">Candidatus Campylobacter infans</name>
    <dbReference type="NCBI Taxonomy" id="2561898"/>
    <lineage>
        <taxon>Bacteria</taxon>
        <taxon>Pseudomonadati</taxon>
        <taxon>Campylobacterota</taxon>
        <taxon>Epsilonproteobacteria</taxon>
        <taxon>Campylobacterales</taxon>
        <taxon>Campylobacteraceae</taxon>
        <taxon>Campylobacter</taxon>
    </lineage>
</organism>
<comment type="similarity">
    <text evidence="1 2">Belongs to the UPF0145 family.</text>
</comment>
<dbReference type="Proteomes" id="UP000509414">
    <property type="component" value="Chromosome"/>
</dbReference>
<dbReference type="AlphaFoldDB" id="A0A7H9CPP1"/>
<evidence type="ECO:0000256" key="2">
    <source>
        <dbReference type="HAMAP-Rule" id="MF_00338"/>
    </source>
</evidence>
<dbReference type="PANTHER" id="PTHR34068">
    <property type="entry name" value="UPF0145 PROTEIN YBJQ"/>
    <property type="match status" value="1"/>
</dbReference>
<reference evidence="3 4" key="1">
    <citation type="submission" date="2020-02" db="EMBL/GenBank/DDBJ databases">
        <title>Complete genome sequence of the novel Campylobacter species Candidatus Campylobacter infans.</title>
        <authorList>
            <person name="Duim B."/>
            <person name="Zomer A."/>
            <person name="van der Graaf L."/>
            <person name="Wagenaar J."/>
        </authorList>
    </citation>
    <scope>NUCLEOTIDE SEQUENCE [LARGE SCALE GENOMIC DNA]</scope>
    <source>
        <strain evidence="3 4">19S00001</strain>
    </source>
</reference>
<keyword evidence="4" id="KW-1185">Reference proteome</keyword>
<dbReference type="RefSeq" id="WP_178695549.1">
    <property type="nucleotide sequence ID" value="NZ_CP049075.1"/>
</dbReference>
<dbReference type="SUPFAM" id="SSF117782">
    <property type="entry name" value="YbjQ-like"/>
    <property type="match status" value="1"/>
</dbReference>
<dbReference type="KEGG" id="cinf:CINF_1755"/>